<comment type="caution">
    <text evidence="2">The sequence shown here is derived from an EMBL/GenBank/DDBJ whole genome shotgun (WGS) entry which is preliminary data.</text>
</comment>
<dbReference type="Pfam" id="PF13737">
    <property type="entry name" value="DDE_Tnp_1_5"/>
    <property type="match status" value="1"/>
</dbReference>
<evidence type="ECO:0000259" key="1">
    <source>
        <dbReference type="Pfam" id="PF13737"/>
    </source>
</evidence>
<dbReference type="InterPro" id="IPR025668">
    <property type="entry name" value="Tnp_DDE_dom"/>
</dbReference>
<dbReference type="EMBL" id="FOCV01000053">
    <property type="protein sequence ID" value="SEP22456.1"/>
    <property type="molecule type" value="Genomic_DNA"/>
</dbReference>
<dbReference type="PANTHER" id="PTHR34631:SF3">
    <property type="entry name" value="ISSOD12 TRANSPOSASE TNPA_ISSOD12"/>
    <property type="match status" value="1"/>
</dbReference>
<gene>
    <name evidence="2" type="ORF">SAMN05216228_105320</name>
</gene>
<dbReference type="Proteomes" id="UP000198939">
    <property type="component" value="Unassembled WGS sequence"/>
</dbReference>
<dbReference type="InterPro" id="IPR053172">
    <property type="entry name" value="Tn903_transposase"/>
</dbReference>
<protein>
    <submittedName>
        <fullName evidence="2">Transposase DDE domain-containing protein</fullName>
    </submittedName>
</protein>
<keyword evidence="3" id="KW-1185">Reference proteome</keyword>
<reference evidence="2 3" key="1">
    <citation type="submission" date="2016-10" db="EMBL/GenBank/DDBJ databases">
        <authorList>
            <person name="Varghese N."/>
            <person name="Submissions S."/>
        </authorList>
    </citation>
    <scope>NUCLEOTIDE SEQUENCE [LARGE SCALE GENOMIC DNA]</scope>
    <source>
        <strain evidence="2 3">CGMCC 1.7071</strain>
    </source>
</reference>
<name>A0ABY1AWZ9_9HYPH</name>
<dbReference type="PANTHER" id="PTHR34631">
    <property type="match status" value="1"/>
</dbReference>
<dbReference type="NCBIfam" id="NF033579">
    <property type="entry name" value="transpos_IS5_2"/>
    <property type="match status" value="1"/>
</dbReference>
<accession>A0ABY1AWZ9</accession>
<sequence>MPHTFNADRRDKIAKQKYQGTNWPAYNESLRQRGDLTIWVKDEALSLWTARRRTSRGGQPKYSDLAITLCLTLRVVYGLALRQTQGLMRSVAALMGFDIAVPDFSTLSRRSKGLALPSTKSRATTSGPVHLVVDSTGLKVFGEGEWPENKHKTKAKRKRWRKLHLGLNLVSGEIVCSDLTADDVGDPTALPGLLDQIGDPVEKFIADGAYDGTPTRDLLATRFGEIVKVIIPPAKTAVASPQSVLVPSVRDRILQKSRPRRLQIPSRRSLVIAASFRAKSSLPTRNRMWSPPNVSVSANWRDKMPASRLLWPGSAKRPEGDFNSESMRICGASWNDVSTVEF</sequence>
<evidence type="ECO:0000313" key="3">
    <source>
        <dbReference type="Proteomes" id="UP000198939"/>
    </source>
</evidence>
<dbReference type="InterPro" id="IPR053520">
    <property type="entry name" value="Transposase_Tn903"/>
</dbReference>
<feature type="domain" description="Transposase DDE" evidence="1">
    <location>
        <begin position="32"/>
        <end position="143"/>
    </location>
</feature>
<evidence type="ECO:0000313" key="2">
    <source>
        <dbReference type="EMBL" id="SEP22456.1"/>
    </source>
</evidence>
<proteinExistence type="predicted"/>
<organism evidence="2 3">
    <name type="scientific">Rhizobium tibeticum</name>
    <dbReference type="NCBI Taxonomy" id="501024"/>
    <lineage>
        <taxon>Bacteria</taxon>
        <taxon>Pseudomonadati</taxon>
        <taxon>Pseudomonadota</taxon>
        <taxon>Alphaproteobacteria</taxon>
        <taxon>Hyphomicrobiales</taxon>
        <taxon>Rhizobiaceae</taxon>
        <taxon>Rhizobium/Agrobacterium group</taxon>
        <taxon>Rhizobium</taxon>
    </lineage>
</organism>